<reference evidence="1" key="1">
    <citation type="submission" date="2021-02" db="EMBL/GenBank/DDBJ databases">
        <authorList>
            <person name="Dougan E. K."/>
            <person name="Rhodes N."/>
            <person name="Thang M."/>
            <person name="Chan C."/>
        </authorList>
    </citation>
    <scope>NUCLEOTIDE SEQUENCE</scope>
</reference>
<name>A0A813IBA4_POLGL</name>
<dbReference type="EMBL" id="CAJNNW010006237">
    <property type="protein sequence ID" value="CAE8648137.1"/>
    <property type="molecule type" value="Genomic_DNA"/>
</dbReference>
<comment type="caution">
    <text evidence="1">The sequence shown here is derived from an EMBL/GenBank/DDBJ whole genome shotgun (WGS) entry which is preliminary data.</text>
</comment>
<protein>
    <submittedName>
        <fullName evidence="1">Uncharacterized protein</fullName>
    </submittedName>
</protein>
<gene>
    <name evidence="1" type="ORF">PGLA2088_LOCUS6305</name>
</gene>
<accession>A0A813IBA4</accession>
<feature type="non-terminal residue" evidence="1">
    <location>
        <position position="126"/>
    </location>
</feature>
<dbReference type="AlphaFoldDB" id="A0A813IBA4"/>
<evidence type="ECO:0000313" key="1">
    <source>
        <dbReference type="EMBL" id="CAE8648137.1"/>
    </source>
</evidence>
<proteinExistence type="predicted"/>
<organism evidence="1 2">
    <name type="scientific">Polarella glacialis</name>
    <name type="common">Dinoflagellate</name>
    <dbReference type="NCBI Taxonomy" id="89957"/>
    <lineage>
        <taxon>Eukaryota</taxon>
        <taxon>Sar</taxon>
        <taxon>Alveolata</taxon>
        <taxon>Dinophyceae</taxon>
        <taxon>Suessiales</taxon>
        <taxon>Suessiaceae</taxon>
        <taxon>Polarella</taxon>
    </lineage>
</organism>
<dbReference type="Proteomes" id="UP000626109">
    <property type="component" value="Unassembled WGS sequence"/>
</dbReference>
<sequence length="126" mass="13915">VITADAVLSAQLAGTPSPKEVTWVSPLEVFFSQNVIYPKFTDGRSVDEAVRQIRVVEADSSEEDVVILEAPFPQIEAVRWCPKLRDGEGKPLLDSSGEERRGSEGLFSMDNRRLYALQRAAVAHCP</sequence>
<feature type="non-terminal residue" evidence="1">
    <location>
        <position position="1"/>
    </location>
</feature>
<evidence type="ECO:0000313" key="2">
    <source>
        <dbReference type="Proteomes" id="UP000626109"/>
    </source>
</evidence>